<feature type="region of interest" description="Disordered" evidence="2">
    <location>
        <begin position="1"/>
        <end position="47"/>
    </location>
</feature>
<feature type="region of interest" description="Disordered" evidence="2">
    <location>
        <begin position="70"/>
        <end position="90"/>
    </location>
</feature>
<accession>A0AAC9KBN9</accession>
<comment type="similarity">
    <text evidence="1">Belongs to the BolA/IbaG family.</text>
</comment>
<evidence type="ECO:0000313" key="3">
    <source>
        <dbReference type="EMBL" id="APH53872.1"/>
    </source>
</evidence>
<dbReference type="SUPFAM" id="SSF82657">
    <property type="entry name" value="BolA-like"/>
    <property type="match status" value="1"/>
</dbReference>
<dbReference type="AlphaFoldDB" id="A0AAC9KBN9"/>
<evidence type="ECO:0000313" key="4">
    <source>
        <dbReference type="Proteomes" id="UP000182373"/>
    </source>
</evidence>
<dbReference type="PANTHER" id="PTHR46230">
    <property type="match status" value="1"/>
</dbReference>
<name>A0AAC9KBN9_9PROT</name>
<proteinExistence type="inferred from homology"/>
<feature type="compositionally biased region" description="Basic residues" evidence="2">
    <location>
        <begin position="71"/>
        <end position="81"/>
    </location>
</feature>
<dbReference type="InterPro" id="IPR002634">
    <property type="entry name" value="BolA"/>
</dbReference>
<dbReference type="PANTHER" id="PTHR46230:SF7">
    <property type="entry name" value="BOLA-LIKE PROTEIN 1"/>
    <property type="match status" value="1"/>
</dbReference>
<evidence type="ECO:0000256" key="2">
    <source>
        <dbReference type="SAM" id="MobiDB-lite"/>
    </source>
</evidence>
<dbReference type="Pfam" id="PF01722">
    <property type="entry name" value="BolA"/>
    <property type="match status" value="1"/>
</dbReference>
<dbReference type="GO" id="GO:0016226">
    <property type="term" value="P:iron-sulfur cluster assembly"/>
    <property type="evidence" value="ECO:0007669"/>
    <property type="project" value="TreeGrafter"/>
</dbReference>
<dbReference type="EMBL" id="CP018191">
    <property type="protein sequence ID" value="APH53872.1"/>
    <property type="molecule type" value="Genomic_DNA"/>
</dbReference>
<protein>
    <submittedName>
        <fullName evidence="3">BolA protein</fullName>
    </submittedName>
</protein>
<sequence>MQREARNATRSVAVRSISPETLSQNSKKSDTDGMIQKQAHPEGSRAQRIEDVLRARFNPVHLDVQDDSARHAGHAGLRHQSRGPASTGETHFNVTLISEVFRGISRVQRSRTVHEALDSEFAGGLHALALTLRTPEEQAAIDAA</sequence>
<dbReference type="Proteomes" id="UP000182373">
    <property type="component" value="Chromosome"/>
</dbReference>
<organism evidence="3 4">
    <name type="scientific">Granulibacter bethesdensis</name>
    <dbReference type="NCBI Taxonomy" id="364410"/>
    <lineage>
        <taxon>Bacteria</taxon>
        <taxon>Pseudomonadati</taxon>
        <taxon>Pseudomonadota</taxon>
        <taxon>Alphaproteobacteria</taxon>
        <taxon>Acetobacterales</taxon>
        <taxon>Acetobacteraceae</taxon>
        <taxon>Granulibacter</taxon>
    </lineage>
</organism>
<gene>
    <name evidence="3" type="ORF">GbCGDNIH9_7170</name>
</gene>
<evidence type="ECO:0000256" key="1">
    <source>
        <dbReference type="RuleBase" id="RU003860"/>
    </source>
</evidence>
<dbReference type="Gene3D" id="3.30.300.90">
    <property type="entry name" value="BolA-like"/>
    <property type="match status" value="1"/>
</dbReference>
<reference evidence="4" key="1">
    <citation type="submission" date="2016-11" db="EMBL/GenBank/DDBJ databases">
        <title>Comparative genomic and phenotypic analysis of Granulibacter bethesdensis clinical isolates from patients with chronic granulomatous disease.</title>
        <authorList>
            <person name="Zarember K.A."/>
            <person name="Porcella S.F."/>
            <person name="Chu J."/>
            <person name="Ding L."/>
            <person name="Dahlstrom E."/>
            <person name="Barbian K."/>
            <person name="Martens C."/>
            <person name="Sykora L."/>
            <person name="Kramer S."/>
            <person name="Pettinato A.M."/>
            <person name="Hong H."/>
            <person name="Wald G."/>
            <person name="Berg L.J."/>
            <person name="Rogge L.S."/>
            <person name="Greenberg D.E."/>
            <person name="Falcone E.L."/>
            <person name="Neves J.F."/>
            <person name="Simoes M.J."/>
            <person name="Casal M."/>
            <person name="Rodriguez-Lopez F.C."/>
            <person name="Zelazny A."/>
            <person name="Gallin J.I."/>
            <person name="Holland S.M."/>
        </authorList>
    </citation>
    <scope>NUCLEOTIDE SEQUENCE [LARGE SCALE GENOMIC DNA]</scope>
    <source>
        <strain evidence="4">NIH9.1</strain>
    </source>
</reference>
<dbReference type="InterPro" id="IPR036065">
    <property type="entry name" value="BolA-like_sf"/>
</dbReference>